<comment type="similarity">
    <text evidence="4 16 17">Belongs to the OadG family.</text>
</comment>
<keyword evidence="13 16" id="KW-0472">Membrane</keyword>
<evidence type="ECO:0000256" key="2">
    <source>
        <dbReference type="ARBA" id="ARBA00003002"/>
    </source>
</evidence>
<evidence type="ECO:0000256" key="17">
    <source>
        <dbReference type="RuleBase" id="RU004278"/>
    </source>
</evidence>
<comment type="subcellular location">
    <subcellularLocation>
        <location evidence="3 16 17">Cell membrane</location>
        <topology evidence="3 16 17">Single-pass membrane protein</topology>
    </subcellularLocation>
</comment>
<evidence type="ECO:0000256" key="16">
    <source>
        <dbReference type="HAMAP-Rule" id="MF_00404"/>
    </source>
</evidence>
<evidence type="ECO:0000256" key="5">
    <source>
        <dbReference type="ARBA" id="ARBA00011869"/>
    </source>
</evidence>
<evidence type="ECO:0000313" key="19">
    <source>
        <dbReference type="Proteomes" id="UP000228987"/>
    </source>
</evidence>
<accession>A0A2A5C671</accession>
<keyword evidence="12 16" id="KW-0406">Ion transport</keyword>
<keyword evidence="8 16" id="KW-0812">Transmembrane</keyword>
<protein>
    <recommendedName>
        <fullName evidence="16">Probable oxaloacetate decarboxylase gamma chain</fullName>
        <ecNumber evidence="16">7.2.4.2</ecNumber>
    </recommendedName>
</protein>
<evidence type="ECO:0000256" key="14">
    <source>
        <dbReference type="ARBA" id="ARBA00023201"/>
    </source>
</evidence>
<dbReference type="InterPro" id="IPR023424">
    <property type="entry name" value="OadG"/>
</dbReference>
<keyword evidence="11 16" id="KW-0915">Sodium</keyword>
<evidence type="ECO:0000256" key="6">
    <source>
        <dbReference type="ARBA" id="ARBA00022448"/>
    </source>
</evidence>
<evidence type="ECO:0000256" key="11">
    <source>
        <dbReference type="ARBA" id="ARBA00023053"/>
    </source>
</evidence>
<evidence type="ECO:0000256" key="7">
    <source>
        <dbReference type="ARBA" id="ARBA00022475"/>
    </source>
</evidence>
<dbReference type="Proteomes" id="UP000228987">
    <property type="component" value="Unassembled WGS sequence"/>
</dbReference>
<keyword evidence="7 16" id="KW-1003">Cell membrane</keyword>
<dbReference type="HAMAP" id="MF_00404">
    <property type="entry name" value="OadG"/>
    <property type="match status" value="1"/>
</dbReference>
<reference evidence="19" key="1">
    <citation type="submission" date="2017-08" db="EMBL/GenBank/DDBJ databases">
        <title>A dynamic microbial community with high functional redundancy inhabits the cold, oxic subseafloor aquifer.</title>
        <authorList>
            <person name="Tully B.J."/>
            <person name="Wheat C.G."/>
            <person name="Glazer B.T."/>
            <person name="Huber J.A."/>
        </authorList>
    </citation>
    <scope>NUCLEOTIDE SEQUENCE [LARGE SCALE GENOMIC DNA]</scope>
</reference>
<evidence type="ECO:0000256" key="1">
    <source>
        <dbReference type="ARBA" id="ARBA00001959"/>
    </source>
</evidence>
<dbReference type="GO" id="GO:0008948">
    <property type="term" value="F:oxaloacetate decarboxylase activity"/>
    <property type="evidence" value="ECO:0007669"/>
    <property type="project" value="UniProtKB-UniRule"/>
</dbReference>
<evidence type="ECO:0000256" key="10">
    <source>
        <dbReference type="ARBA" id="ARBA00022989"/>
    </source>
</evidence>
<evidence type="ECO:0000256" key="3">
    <source>
        <dbReference type="ARBA" id="ARBA00004162"/>
    </source>
</evidence>
<proteinExistence type="inferred from homology"/>
<sequence>MLMGMGTVFVFLTILVFVTSFMSALIQKYFPETSAEVLPTAASPLSSGKNNPALLAVISAAIHAHRSSNRSNKK</sequence>
<name>A0A2A5C671_9GAMM</name>
<dbReference type="Pfam" id="PF04277">
    <property type="entry name" value="OAD_gamma"/>
    <property type="match status" value="1"/>
</dbReference>
<organism evidence="18 19">
    <name type="scientific">SAR86 cluster bacterium</name>
    <dbReference type="NCBI Taxonomy" id="2030880"/>
    <lineage>
        <taxon>Bacteria</taxon>
        <taxon>Pseudomonadati</taxon>
        <taxon>Pseudomonadota</taxon>
        <taxon>Gammaproteobacteria</taxon>
        <taxon>SAR86 cluster</taxon>
    </lineage>
</organism>
<comment type="subunit">
    <text evidence="5 16">Heterotrimer of an alpha, a beta and a gamma subunit.</text>
</comment>
<gene>
    <name evidence="16" type="primary">oadG</name>
    <name evidence="18" type="ORF">COA71_14345</name>
</gene>
<dbReference type="EMBL" id="NVWI01000016">
    <property type="protein sequence ID" value="PCJ39307.1"/>
    <property type="molecule type" value="Genomic_DNA"/>
</dbReference>
<dbReference type="GO" id="GO:0036376">
    <property type="term" value="P:sodium ion export across plasma membrane"/>
    <property type="evidence" value="ECO:0007669"/>
    <property type="project" value="InterPro"/>
</dbReference>
<comment type="cofactor">
    <cofactor evidence="1 16 17">
        <name>Na(+)</name>
        <dbReference type="ChEBI" id="CHEBI:29101"/>
    </cofactor>
</comment>
<keyword evidence="9 16" id="KW-1278">Translocase</keyword>
<evidence type="ECO:0000256" key="15">
    <source>
        <dbReference type="ARBA" id="ARBA00048176"/>
    </source>
</evidence>
<comment type="function">
    <text evidence="2 16 17">Catalyzes the decarboxylation of oxaloacetate coupled to Na(+) translocation.</text>
</comment>
<comment type="catalytic activity">
    <reaction evidence="15 16 17">
        <text>oxaloacetate + 2 Na(+)(in) + H(+) = pyruvate + 2 Na(+)(out) + CO2</text>
        <dbReference type="Rhea" id="RHEA:57724"/>
        <dbReference type="ChEBI" id="CHEBI:15361"/>
        <dbReference type="ChEBI" id="CHEBI:15378"/>
        <dbReference type="ChEBI" id="CHEBI:16452"/>
        <dbReference type="ChEBI" id="CHEBI:16526"/>
        <dbReference type="ChEBI" id="CHEBI:29101"/>
        <dbReference type="EC" id="7.2.4.2"/>
    </reaction>
</comment>
<evidence type="ECO:0000256" key="8">
    <source>
        <dbReference type="ARBA" id="ARBA00022692"/>
    </source>
</evidence>
<evidence type="ECO:0000256" key="4">
    <source>
        <dbReference type="ARBA" id="ARBA00005844"/>
    </source>
</evidence>
<keyword evidence="6 16" id="KW-0813">Transport</keyword>
<comment type="caution">
    <text evidence="18">The sequence shown here is derived from an EMBL/GenBank/DDBJ whole genome shotgun (WGS) entry which is preliminary data.</text>
</comment>
<dbReference type="EC" id="7.2.4.2" evidence="16"/>
<keyword evidence="14 16" id="KW-0739">Sodium transport</keyword>
<dbReference type="GO" id="GO:0015081">
    <property type="term" value="F:sodium ion transmembrane transporter activity"/>
    <property type="evidence" value="ECO:0007669"/>
    <property type="project" value="UniProtKB-UniRule"/>
</dbReference>
<dbReference type="InterPro" id="IPR005899">
    <property type="entry name" value="Na_pump_deCOase"/>
</dbReference>
<dbReference type="AlphaFoldDB" id="A0A2A5C671"/>
<dbReference type="GO" id="GO:0015451">
    <property type="term" value="F:decarboxylation-driven active transmembrane transporter activity"/>
    <property type="evidence" value="ECO:0007669"/>
    <property type="project" value="UniProtKB-EC"/>
</dbReference>
<evidence type="ECO:0000256" key="9">
    <source>
        <dbReference type="ARBA" id="ARBA00022967"/>
    </source>
</evidence>
<evidence type="ECO:0000256" key="12">
    <source>
        <dbReference type="ARBA" id="ARBA00023065"/>
    </source>
</evidence>
<keyword evidence="10 16" id="KW-1133">Transmembrane helix</keyword>
<evidence type="ECO:0000256" key="13">
    <source>
        <dbReference type="ARBA" id="ARBA00023136"/>
    </source>
</evidence>
<evidence type="ECO:0000313" key="18">
    <source>
        <dbReference type="EMBL" id="PCJ39307.1"/>
    </source>
</evidence>
<dbReference type="NCBIfam" id="TIGR01195">
    <property type="entry name" value="oadG_fam"/>
    <property type="match status" value="1"/>
</dbReference>
<dbReference type="GO" id="GO:0005886">
    <property type="term" value="C:plasma membrane"/>
    <property type="evidence" value="ECO:0007669"/>
    <property type="project" value="UniProtKB-SubCell"/>
</dbReference>